<evidence type="ECO:0000313" key="2">
    <source>
        <dbReference type="EMBL" id="SVD75876.1"/>
    </source>
</evidence>
<sequence>MVGKLVCAVQSLETIVNVVLCGHKILFDSPISTQNWSAHRPSYLLTHASIEVAGDASYSMGLQSLLPLLSPVKVRVNLGQLAQGKPGGIIIAQDAYVWLHEFTAKQARRVVIEKDRMVVAQEMLLRCRRFMACGVTVVLVFDGKRQKAKASTDEKRTRKRLKALAEVERLLGIDD</sequence>
<accession>A0A382XXW9</accession>
<dbReference type="InterPro" id="IPR029060">
    <property type="entry name" value="PIN-like_dom_sf"/>
</dbReference>
<feature type="domain" description="XPG N-terminal" evidence="1">
    <location>
        <begin position="60"/>
        <end position="163"/>
    </location>
</feature>
<dbReference type="EMBL" id="UINC01171350">
    <property type="protein sequence ID" value="SVD75876.1"/>
    <property type="molecule type" value="Genomic_DNA"/>
</dbReference>
<dbReference type="Pfam" id="PF00752">
    <property type="entry name" value="XPG_N"/>
    <property type="match status" value="1"/>
</dbReference>
<dbReference type="PRINTS" id="PR00853">
    <property type="entry name" value="XPGRADSUPER"/>
</dbReference>
<protein>
    <recommendedName>
        <fullName evidence="1">XPG N-terminal domain-containing protein</fullName>
    </recommendedName>
</protein>
<dbReference type="InterPro" id="IPR006085">
    <property type="entry name" value="XPG_DNA_repair_N"/>
</dbReference>
<gene>
    <name evidence="2" type="ORF">METZ01_LOCUS428730</name>
</gene>
<reference evidence="2" key="1">
    <citation type="submission" date="2018-05" db="EMBL/GenBank/DDBJ databases">
        <authorList>
            <person name="Lanie J.A."/>
            <person name="Ng W.-L."/>
            <person name="Kazmierczak K.M."/>
            <person name="Andrzejewski T.M."/>
            <person name="Davidsen T.M."/>
            <person name="Wayne K.J."/>
            <person name="Tettelin H."/>
            <person name="Glass J.I."/>
            <person name="Rusch D."/>
            <person name="Podicherti R."/>
            <person name="Tsui H.-C.T."/>
            <person name="Winkler M.E."/>
        </authorList>
    </citation>
    <scope>NUCLEOTIDE SEQUENCE</scope>
</reference>
<dbReference type="PANTHER" id="PTHR11081">
    <property type="entry name" value="FLAP ENDONUCLEASE FAMILY MEMBER"/>
    <property type="match status" value="1"/>
</dbReference>
<dbReference type="SUPFAM" id="SSF88723">
    <property type="entry name" value="PIN domain-like"/>
    <property type="match status" value="1"/>
</dbReference>
<evidence type="ECO:0000259" key="1">
    <source>
        <dbReference type="SMART" id="SM00485"/>
    </source>
</evidence>
<dbReference type="SMART" id="SM00485">
    <property type="entry name" value="XPGN"/>
    <property type="match status" value="1"/>
</dbReference>
<dbReference type="InterPro" id="IPR006084">
    <property type="entry name" value="XPG/Rad2"/>
</dbReference>
<feature type="non-terminal residue" evidence="2">
    <location>
        <position position="175"/>
    </location>
</feature>
<dbReference type="AlphaFoldDB" id="A0A382XXW9"/>
<organism evidence="2">
    <name type="scientific">marine metagenome</name>
    <dbReference type="NCBI Taxonomy" id="408172"/>
    <lineage>
        <taxon>unclassified sequences</taxon>
        <taxon>metagenomes</taxon>
        <taxon>ecological metagenomes</taxon>
    </lineage>
</organism>
<dbReference type="PANTHER" id="PTHR11081:SF65">
    <property type="entry name" value="DNA DAMAGE-INDUCIBLE PROTEIN DIN7-RELATED"/>
    <property type="match status" value="1"/>
</dbReference>
<dbReference type="GO" id="GO:0017108">
    <property type="term" value="F:5'-flap endonuclease activity"/>
    <property type="evidence" value="ECO:0007669"/>
    <property type="project" value="TreeGrafter"/>
</dbReference>
<dbReference type="Gene3D" id="3.40.50.1010">
    <property type="entry name" value="5'-nuclease"/>
    <property type="match status" value="1"/>
</dbReference>
<proteinExistence type="predicted"/>
<name>A0A382XXW9_9ZZZZ</name>